<keyword evidence="1" id="KW-0963">Cytoplasm</keyword>
<reference evidence="5 6" key="1">
    <citation type="journal article" date="2018" name="Science">
        <title>The opium poppy genome and morphinan production.</title>
        <authorList>
            <person name="Guo L."/>
            <person name="Winzer T."/>
            <person name="Yang X."/>
            <person name="Li Y."/>
            <person name="Ning Z."/>
            <person name="He Z."/>
            <person name="Teodor R."/>
            <person name="Lu Y."/>
            <person name="Bowser T.A."/>
            <person name="Graham I.A."/>
            <person name="Ye K."/>
        </authorList>
    </citation>
    <scope>NUCLEOTIDE SEQUENCE [LARGE SCALE GENOMIC DNA]</scope>
    <source>
        <strain evidence="6">cv. HN1</strain>
        <tissue evidence="5">Leaves</tissue>
    </source>
</reference>
<evidence type="ECO:0000313" key="5">
    <source>
        <dbReference type="EMBL" id="RZC79345.1"/>
    </source>
</evidence>
<organism evidence="5 6">
    <name type="scientific">Papaver somniferum</name>
    <name type="common">Opium poppy</name>
    <dbReference type="NCBI Taxonomy" id="3469"/>
    <lineage>
        <taxon>Eukaryota</taxon>
        <taxon>Viridiplantae</taxon>
        <taxon>Streptophyta</taxon>
        <taxon>Embryophyta</taxon>
        <taxon>Tracheophyta</taxon>
        <taxon>Spermatophyta</taxon>
        <taxon>Magnoliopsida</taxon>
        <taxon>Ranunculales</taxon>
        <taxon>Papaveraceae</taxon>
        <taxon>Papaveroideae</taxon>
        <taxon>Papaver</taxon>
    </lineage>
</organism>
<keyword evidence="2" id="KW-0396">Initiation factor</keyword>
<dbReference type="GO" id="GO:0003729">
    <property type="term" value="F:mRNA binding"/>
    <property type="evidence" value="ECO:0007669"/>
    <property type="project" value="TreeGrafter"/>
</dbReference>
<dbReference type="Proteomes" id="UP000316621">
    <property type="component" value="Chromosome 9"/>
</dbReference>
<dbReference type="AlphaFoldDB" id="A0A4Y7L591"/>
<dbReference type="GO" id="GO:0043614">
    <property type="term" value="C:multi-eIF complex"/>
    <property type="evidence" value="ECO:0007669"/>
    <property type="project" value="TreeGrafter"/>
</dbReference>
<dbReference type="EMBL" id="CM010723">
    <property type="protein sequence ID" value="RZC79345.1"/>
    <property type="molecule type" value="Genomic_DNA"/>
</dbReference>
<dbReference type="InterPro" id="IPR027512">
    <property type="entry name" value="EIF3A"/>
</dbReference>
<sequence length="108" mass="12472">MLFTPGTFTIGVQYADAADQLQVPSRINLYTIGPFQSNHGERSEMNVKSRLNLHGTVSRLREITRNHLANLNKYKDQRDRPDLLLPESLQLYQDTRFEQLKVATELDL</sequence>
<name>A0A4Y7L591_PAPSO</name>
<dbReference type="PANTHER" id="PTHR14005">
    <property type="entry name" value="EUKARYOTIC TRANSLATION INITIATION FACTOR 3, THETA SUBUNIT"/>
    <property type="match status" value="1"/>
</dbReference>
<dbReference type="GO" id="GO:0002188">
    <property type="term" value="P:translation reinitiation"/>
    <property type="evidence" value="ECO:0007669"/>
    <property type="project" value="TreeGrafter"/>
</dbReference>
<accession>A0A4Y7L591</accession>
<evidence type="ECO:0000256" key="1">
    <source>
        <dbReference type="ARBA" id="ARBA00022490"/>
    </source>
</evidence>
<keyword evidence="3" id="KW-0648">Protein biosynthesis</keyword>
<evidence type="ECO:0000256" key="2">
    <source>
        <dbReference type="ARBA" id="ARBA00022540"/>
    </source>
</evidence>
<keyword evidence="6" id="KW-1185">Reference proteome</keyword>
<dbReference type="InterPro" id="IPR054711">
    <property type="entry name" value="eIF3a_PCI_TPR-like"/>
</dbReference>
<protein>
    <recommendedName>
        <fullName evidence="4">eIF3a PCI domain-containing protein</fullName>
    </recommendedName>
</protein>
<evidence type="ECO:0000259" key="4">
    <source>
        <dbReference type="Pfam" id="PF22591"/>
    </source>
</evidence>
<feature type="non-terminal residue" evidence="5">
    <location>
        <position position="108"/>
    </location>
</feature>
<feature type="domain" description="eIF3a PCI" evidence="4">
    <location>
        <begin position="58"/>
        <end position="108"/>
    </location>
</feature>
<evidence type="ECO:0000313" key="6">
    <source>
        <dbReference type="Proteomes" id="UP000316621"/>
    </source>
</evidence>
<dbReference type="STRING" id="3469.A0A4Y7L591"/>
<gene>
    <name evidence="5" type="ORF">C5167_003543</name>
</gene>
<dbReference type="PANTHER" id="PTHR14005:SF0">
    <property type="entry name" value="EUKARYOTIC TRANSLATION INITIATION FACTOR 3 SUBUNIT A"/>
    <property type="match status" value="1"/>
</dbReference>
<evidence type="ECO:0000256" key="3">
    <source>
        <dbReference type="ARBA" id="ARBA00022917"/>
    </source>
</evidence>
<proteinExistence type="predicted"/>
<dbReference type="GO" id="GO:0001732">
    <property type="term" value="P:formation of cytoplasmic translation initiation complex"/>
    <property type="evidence" value="ECO:0007669"/>
    <property type="project" value="TreeGrafter"/>
</dbReference>
<dbReference type="Gramene" id="RZC79345">
    <property type="protein sequence ID" value="RZC79345"/>
    <property type="gene ID" value="C5167_003543"/>
</dbReference>
<dbReference type="GO" id="GO:0071541">
    <property type="term" value="C:eukaryotic translation initiation factor 3 complex, eIF3m"/>
    <property type="evidence" value="ECO:0007669"/>
    <property type="project" value="TreeGrafter"/>
</dbReference>
<dbReference type="GO" id="GO:0071540">
    <property type="term" value="C:eukaryotic translation initiation factor 3 complex, eIF3e"/>
    <property type="evidence" value="ECO:0007669"/>
    <property type="project" value="TreeGrafter"/>
</dbReference>
<dbReference type="GO" id="GO:0003743">
    <property type="term" value="F:translation initiation factor activity"/>
    <property type="evidence" value="ECO:0007669"/>
    <property type="project" value="UniProtKB-KW"/>
</dbReference>
<dbReference type="Pfam" id="PF22591">
    <property type="entry name" value="eIF3a_PCI_TPR-like"/>
    <property type="match status" value="1"/>
</dbReference>
<dbReference type="Gene3D" id="4.10.860.10">
    <property type="entry name" value="UVR domain"/>
    <property type="match status" value="1"/>
</dbReference>